<sequence>MNSDAGESSQFNEFHGKNPVTLLKLVDVVSARGLKHVWFEIKRVLSGKVQLPNTNLVPAQQERINQHAAMLRTAQDKVESSCIALEAPTSQYNIERAVEEGNKRECLRQAQKIKAEIAVLQARLQYVEDAYSSAQR</sequence>
<reference evidence="2" key="2">
    <citation type="submission" date="2018-05" db="EMBL/GenBank/DDBJ databases">
        <title>OpunRS2 (Oryza punctata Reference Sequence Version 2).</title>
        <authorList>
            <person name="Zhang J."/>
            <person name="Kudrna D."/>
            <person name="Lee S."/>
            <person name="Talag J."/>
            <person name="Welchert J."/>
            <person name="Wing R.A."/>
        </authorList>
    </citation>
    <scope>NUCLEOTIDE SEQUENCE [LARGE SCALE GENOMIC DNA]</scope>
</reference>
<dbReference type="STRING" id="4537.A0A0E0KEV6"/>
<evidence type="ECO:0000313" key="2">
    <source>
        <dbReference type="EnsemblPlants" id="OPUNC03G19690.1"/>
    </source>
</evidence>
<accession>A0A0E0KEV6</accession>
<keyword evidence="1" id="KW-0175">Coiled coil</keyword>
<organism evidence="2">
    <name type="scientific">Oryza punctata</name>
    <name type="common">Red rice</name>
    <dbReference type="NCBI Taxonomy" id="4537"/>
    <lineage>
        <taxon>Eukaryota</taxon>
        <taxon>Viridiplantae</taxon>
        <taxon>Streptophyta</taxon>
        <taxon>Embryophyta</taxon>
        <taxon>Tracheophyta</taxon>
        <taxon>Spermatophyta</taxon>
        <taxon>Magnoliopsida</taxon>
        <taxon>Liliopsida</taxon>
        <taxon>Poales</taxon>
        <taxon>Poaceae</taxon>
        <taxon>BOP clade</taxon>
        <taxon>Oryzoideae</taxon>
        <taxon>Oryzeae</taxon>
        <taxon>Oryzinae</taxon>
        <taxon>Oryza</taxon>
    </lineage>
</organism>
<dbReference type="HOGENOM" id="CLU_1878788_0_0_1"/>
<dbReference type="EnsemblPlants" id="OPUNC03G19710.1">
    <property type="protein sequence ID" value="OPUNC03G19710.1"/>
    <property type="gene ID" value="OPUNC03G19710"/>
</dbReference>
<dbReference type="Gramene" id="OPUNC03G19710.1">
    <property type="protein sequence ID" value="OPUNC03G19710.1"/>
    <property type="gene ID" value="OPUNC03G19710"/>
</dbReference>
<dbReference type="Gramene" id="OPUNC03G19690.1">
    <property type="protein sequence ID" value="OPUNC03G19690.1"/>
    <property type="gene ID" value="OPUNC03G19690"/>
</dbReference>
<name>A0A0E0KEV6_ORYPU</name>
<protein>
    <submittedName>
        <fullName evidence="2">Uncharacterized protein</fullName>
    </submittedName>
</protein>
<keyword evidence="3" id="KW-1185">Reference proteome</keyword>
<evidence type="ECO:0000256" key="1">
    <source>
        <dbReference type="SAM" id="Coils"/>
    </source>
</evidence>
<dbReference type="AlphaFoldDB" id="A0A0E0KEV6"/>
<reference evidence="2" key="1">
    <citation type="submission" date="2015-04" db="UniProtKB">
        <authorList>
            <consortium name="EnsemblPlants"/>
        </authorList>
    </citation>
    <scope>IDENTIFICATION</scope>
</reference>
<dbReference type="EnsemblPlants" id="OPUNC03G19690.1">
    <property type="protein sequence ID" value="OPUNC03G19690.1"/>
    <property type="gene ID" value="OPUNC03G19690"/>
</dbReference>
<evidence type="ECO:0000313" key="3">
    <source>
        <dbReference type="Proteomes" id="UP000026962"/>
    </source>
</evidence>
<proteinExistence type="predicted"/>
<feature type="coiled-coil region" evidence="1">
    <location>
        <begin position="103"/>
        <end position="130"/>
    </location>
</feature>
<dbReference type="Proteomes" id="UP000026962">
    <property type="component" value="Chromosome 3"/>
</dbReference>